<organism evidence="1 2">
    <name type="scientific">Roseimaritima multifibrata</name>
    <dbReference type="NCBI Taxonomy" id="1930274"/>
    <lineage>
        <taxon>Bacteria</taxon>
        <taxon>Pseudomonadati</taxon>
        <taxon>Planctomycetota</taxon>
        <taxon>Planctomycetia</taxon>
        <taxon>Pirellulales</taxon>
        <taxon>Pirellulaceae</taxon>
        <taxon>Roseimaritima</taxon>
    </lineage>
</organism>
<dbReference type="AlphaFoldDB" id="A0A517M9W2"/>
<proteinExistence type="predicted"/>
<dbReference type="KEGG" id="rml:FF011L_04100"/>
<gene>
    <name evidence="1" type="ORF">FF011L_04100</name>
</gene>
<dbReference type="Proteomes" id="UP000320672">
    <property type="component" value="Chromosome"/>
</dbReference>
<dbReference type="EMBL" id="CP036262">
    <property type="protein sequence ID" value="QDS91678.1"/>
    <property type="molecule type" value="Genomic_DNA"/>
</dbReference>
<evidence type="ECO:0000313" key="2">
    <source>
        <dbReference type="Proteomes" id="UP000320672"/>
    </source>
</evidence>
<protein>
    <submittedName>
        <fullName evidence="1">Uncharacterized protein</fullName>
    </submittedName>
</protein>
<accession>A0A517M9W2</accession>
<sequence>MTMEQEPVELLLVPGLHNTDNAMDMARLAMNAPLEQVSCSSYNRQQIAAVLWLVCDQFGRTAQGTGEITE</sequence>
<reference evidence="1 2" key="1">
    <citation type="submission" date="2019-02" db="EMBL/GenBank/DDBJ databases">
        <title>Deep-cultivation of Planctomycetes and their phenomic and genomic characterization uncovers novel biology.</title>
        <authorList>
            <person name="Wiegand S."/>
            <person name="Jogler M."/>
            <person name="Boedeker C."/>
            <person name="Pinto D."/>
            <person name="Vollmers J."/>
            <person name="Rivas-Marin E."/>
            <person name="Kohn T."/>
            <person name="Peeters S.H."/>
            <person name="Heuer A."/>
            <person name="Rast P."/>
            <person name="Oberbeckmann S."/>
            <person name="Bunk B."/>
            <person name="Jeske O."/>
            <person name="Meyerdierks A."/>
            <person name="Storesund J.E."/>
            <person name="Kallscheuer N."/>
            <person name="Luecker S."/>
            <person name="Lage O.M."/>
            <person name="Pohl T."/>
            <person name="Merkel B.J."/>
            <person name="Hornburger P."/>
            <person name="Mueller R.-W."/>
            <person name="Bruemmer F."/>
            <person name="Labrenz M."/>
            <person name="Spormann A.M."/>
            <person name="Op den Camp H."/>
            <person name="Overmann J."/>
            <person name="Amann R."/>
            <person name="Jetten M.S.M."/>
            <person name="Mascher T."/>
            <person name="Medema M.H."/>
            <person name="Devos D.P."/>
            <person name="Kaster A.-K."/>
            <person name="Ovreas L."/>
            <person name="Rohde M."/>
            <person name="Galperin M.Y."/>
            <person name="Jogler C."/>
        </authorList>
    </citation>
    <scope>NUCLEOTIDE SEQUENCE [LARGE SCALE GENOMIC DNA]</scope>
    <source>
        <strain evidence="1 2">FF011L</strain>
    </source>
</reference>
<name>A0A517M9W2_9BACT</name>
<evidence type="ECO:0000313" key="1">
    <source>
        <dbReference type="EMBL" id="QDS91678.1"/>
    </source>
</evidence>
<keyword evidence="2" id="KW-1185">Reference proteome</keyword>